<organism evidence="5 6">
    <name type="scientific">Penicillium atrosanguineum</name>
    <dbReference type="NCBI Taxonomy" id="1132637"/>
    <lineage>
        <taxon>Eukaryota</taxon>
        <taxon>Fungi</taxon>
        <taxon>Dikarya</taxon>
        <taxon>Ascomycota</taxon>
        <taxon>Pezizomycotina</taxon>
        <taxon>Eurotiomycetes</taxon>
        <taxon>Eurotiomycetidae</taxon>
        <taxon>Eurotiales</taxon>
        <taxon>Aspergillaceae</taxon>
        <taxon>Penicillium</taxon>
    </lineage>
</organism>
<evidence type="ECO:0000313" key="6">
    <source>
        <dbReference type="Proteomes" id="UP001147746"/>
    </source>
</evidence>
<protein>
    <submittedName>
        <fullName evidence="5">Uncharacterized protein</fullName>
    </submittedName>
</protein>
<reference evidence="5" key="1">
    <citation type="submission" date="2022-12" db="EMBL/GenBank/DDBJ databases">
        <authorList>
            <person name="Petersen C."/>
        </authorList>
    </citation>
    <scope>NUCLEOTIDE SEQUENCE</scope>
    <source>
        <strain evidence="5">IBT 21472</strain>
    </source>
</reference>
<feature type="region of interest" description="Disordered" evidence="4">
    <location>
        <begin position="15"/>
        <end position="124"/>
    </location>
</feature>
<evidence type="ECO:0000256" key="1">
    <source>
        <dbReference type="ARBA" id="ARBA00004123"/>
    </source>
</evidence>
<dbReference type="GO" id="GO:0045944">
    <property type="term" value="P:positive regulation of transcription by RNA polymerase II"/>
    <property type="evidence" value="ECO:0007669"/>
    <property type="project" value="TreeGrafter"/>
</dbReference>
<feature type="compositionally biased region" description="Basic and acidic residues" evidence="4">
    <location>
        <begin position="874"/>
        <end position="890"/>
    </location>
</feature>
<feature type="compositionally biased region" description="Low complexity" evidence="4">
    <location>
        <begin position="558"/>
        <end position="569"/>
    </location>
</feature>
<dbReference type="GO" id="GO:0005634">
    <property type="term" value="C:nucleus"/>
    <property type="evidence" value="ECO:0007669"/>
    <property type="project" value="UniProtKB-SubCell"/>
</dbReference>
<feature type="region of interest" description="Disordered" evidence="4">
    <location>
        <begin position="497"/>
        <end position="731"/>
    </location>
</feature>
<evidence type="ECO:0000256" key="2">
    <source>
        <dbReference type="ARBA" id="ARBA00022763"/>
    </source>
</evidence>
<feature type="compositionally biased region" description="Acidic residues" evidence="4">
    <location>
        <begin position="408"/>
        <end position="425"/>
    </location>
</feature>
<dbReference type="Pfam" id="PF08605">
    <property type="entry name" value="Rad9_Rad53_bind"/>
    <property type="match status" value="1"/>
</dbReference>
<feature type="region of interest" description="Disordered" evidence="4">
    <location>
        <begin position="229"/>
        <end position="248"/>
    </location>
</feature>
<feature type="region of interest" description="Disordered" evidence="4">
    <location>
        <begin position="322"/>
        <end position="345"/>
    </location>
</feature>
<dbReference type="InterPro" id="IPR047249">
    <property type="entry name" value="BRCT_p53bp1-like_rpt1"/>
</dbReference>
<gene>
    <name evidence="5" type="ORF">N7476_002371</name>
</gene>
<feature type="compositionally biased region" description="Polar residues" evidence="4">
    <location>
        <begin position="230"/>
        <end position="242"/>
    </location>
</feature>
<dbReference type="InterPro" id="IPR001357">
    <property type="entry name" value="BRCT_dom"/>
</dbReference>
<feature type="region of interest" description="Disordered" evidence="4">
    <location>
        <begin position="178"/>
        <end position="203"/>
    </location>
</feature>
<dbReference type="InterPro" id="IPR036420">
    <property type="entry name" value="BRCT_dom_sf"/>
</dbReference>
<dbReference type="InterPro" id="IPR013914">
    <property type="entry name" value="Rad9_Rad53-bd_dom_fun"/>
</dbReference>
<feature type="region of interest" description="Disordered" evidence="4">
    <location>
        <begin position="380"/>
        <end position="470"/>
    </location>
</feature>
<keyword evidence="6" id="KW-1185">Reference proteome</keyword>
<feature type="compositionally biased region" description="Polar residues" evidence="4">
    <location>
        <begin position="83"/>
        <end position="115"/>
    </location>
</feature>
<comment type="caution">
    <text evidence="5">The sequence shown here is derived from an EMBL/GenBank/DDBJ whole genome shotgun (WGS) entry which is preliminary data.</text>
</comment>
<dbReference type="Gene3D" id="2.30.30.140">
    <property type="match status" value="1"/>
</dbReference>
<evidence type="ECO:0000256" key="4">
    <source>
        <dbReference type="SAM" id="MobiDB-lite"/>
    </source>
</evidence>
<feature type="compositionally biased region" description="Polar residues" evidence="4">
    <location>
        <begin position="920"/>
        <end position="929"/>
    </location>
</feature>
<feature type="compositionally biased region" description="Polar residues" evidence="4">
    <location>
        <begin position="578"/>
        <end position="618"/>
    </location>
</feature>
<sequence>METQDSIDIATLQRDALGLEHKPSQSFFPGHSRFDHTAQQQPRSNKAADRSHGHTSAGTGYSATSISDSARATPKHPRPSPSPQYAQNPMNSNPTANEPIQANPVQTTQSGTMDSGETAPGDTQVVSQSVYDSIIRQNGESVYQSHSQTGADGATLMTLHEGDSGHLDLLADFNSAHLPKNDSADNDEESNYDGSESSPMAPLEYQPEFFPESQRFLTATPGTAVKRVQTPGTSIKTPSLSRNPLVGDLESSGGLMGLSQLFKATQAPSSPLVDGLQPDIVSDRPSPNLPIQHQRVINNVSSPLVHSRVLFARESSEPNLNYISLKESQSRRDKSLGERLTRSADNMDDEIDKEFYKESSFVERARRQRELDDEAAAQFATLDALPRPKSDVTSSPGNPILEVHEDDPMPDAAGSEEETEQEEDLGPQVLQSQEAPQSSEEDKENYNGPQVSVEAASSAHNRLSQALTMEENLSTRMNTMADPEIIHFQQSAILEDSDQYIGRSSQVMVKDSQQSPQPSATPKQNDHHIVDRPAPYEIKVDPTSDVDGLSPARRALHSSPPASRSGSRPVSRHHSISPIKSTNFAHPSVLQSGQNASSTENQRVNSSNPSEQGISASFLTRAGSGNGEKSSSLPSRVTETPVHLRPQNNDIGRLTSIPETSPRRTAPNEWEGQSNGDGLNEDDDLPPMYPTGPPSRASQLRPSQTRALSSPIKNIQSQALPQVLSSPSGRQRRKLTDIASDLSPQIQLKFGDFGNFFTADDEAYHELVSEGSPTRPKKKRRGNAGQNFLISDSTLTSLPSTPRAQPAKTVARIPEWPTPREPQSPAAIHVPATMNRKGQRPSRSSENVWEIGASPQQVIHRRSKAKLIRTTLSPKKDESRAFMQKPEIDAPARSVMDQRNQPVPSSELTDVDIEPDLAQSDATTFQSSPTKPPSGVPDDSQIAPSQVLAVWMGQKRAYYPATCFGTPLGVSSNKYSVKFEDSLPVEVVKGAVKRFELRVGDGVKVDMRGVPKVTHIVRGFDDKLTKEELAQAAETGFYPQTDIYGHTTVILGPKQPKSLPDAGLPSSENVIKVPIARIYLDMILWNQLKDRAFKYQQPQLAPRETKSHTPSEKSSLPASPSTRISRSIYESTGIFAGMAFAVSYKEDEVSKNRVTRLIMENGGTVLHEGFTELFESSSIRPVDTPTKSGDGDDTTAASVGLRLNGLAENVGFACLIADTHSRREKYMQALALNLPCLSGRWVEDCVAKGRVLDWDIYLLPAGDSMFLNGATKSRVMVPISPSETRLVDTISARPKMLDGKSVLIVMGRGKAEEKRKAYIFLTFALGASRVERVPDLETAKALLDSQSEASLPPIWDMIYVDDADQAAAKALLVPPPRTQRIHLFHGRKRKKSAVFTTSATLEASSSTTVIGSEFVCQSLILGRIFEE</sequence>
<dbReference type="GO" id="GO:0000077">
    <property type="term" value="P:DNA damage checkpoint signaling"/>
    <property type="evidence" value="ECO:0007669"/>
    <property type="project" value="TreeGrafter"/>
</dbReference>
<feature type="region of interest" description="Disordered" evidence="4">
    <location>
        <begin position="856"/>
        <end position="941"/>
    </location>
</feature>
<feature type="compositionally biased region" description="Polar residues" evidence="4">
    <location>
        <begin position="897"/>
        <end position="908"/>
    </location>
</feature>
<dbReference type="InterPro" id="IPR047252">
    <property type="entry name" value="TP53BP1-like"/>
</dbReference>
<feature type="compositionally biased region" description="Polar residues" evidence="4">
    <location>
        <begin position="429"/>
        <end position="438"/>
    </location>
</feature>
<feature type="compositionally biased region" description="Basic and acidic residues" evidence="4">
    <location>
        <begin position="328"/>
        <end position="342"/>
    </location>
</feature>
<dbReference type="PANTHER" id="PTHR15321">
    <property type="entry name" value="TUMOR SUPPRESSOR P53-BINDING PROTEIN 1"/>
    <property type="match status" value="1"/>
</dbReference>
<dbReference type="EMBL" id="JAPZBO010000002">
    <property type="protein sequence ID" value="KAJ5323771.1"/>
    <property type="molecule type" value="Genomic_DNA"/>
</dbReference>
<evidence type="ECO:0000256" key="3">
    <source>
        <dbReference type="ARBA" id="ARBA00023242"/>
    </source>
</evidence>
<keyword evidence="2" id="KW-0227">DNA damage</keyword>
<proteinExistence type="predicted"/>
<feature type="compositionally biased region" description="Polar residues" evidence="4">
    <location>
        <begin position="502"/>
        <end position="523"/>
    </location>
</feature>
<feature type="region of interest" description="Disordered" evidence="4">
    <location>
        <begin position="269"/>
        <end position="288"/>
    </location>
</feature>
<dbReference type="PANTHER" id="PTHR15321:SF3">
    <property type="entry name" value="TP53-BINDING PROTEIN 1"/>
    <property type="match status" value="1"/>
</dbReference>
<dbReference type="PROSITE" id="PS50172">
    <property type="entry name" value="BRCT"/>
    <property type="match status" value="1"/>
</dbReference>
<dbReference type="SUPFAM" id="SSF52113">
    <property type="entry name" value="BRCT domain"/>
    <property type="match status" value="1"/>
</dbReference>
<evidence type="ECO:0000313" key="5">
    <source>
        <dbReference type="EMBL" id="KAJ5323771.1"/>
    </source>
</evidence>
<reference evidence="5" key="2">
    <citation type="journal article" date="2023" name="IMA Fungus">
        <title>Comparative genomic study of the Penicillium genus elucidates a diverse pangenome and 15 lateral gene transfer events.</title>
        <authorList>
            <person name="Petersen C."/>
            <person name="Sorensen T."/>
            <person name="Nielsen M.R."/>
            <person name="Sondergaard T.E."/>
            <person name="Sorensen J.L."/>
            <person name="Fitzpatrick D.A."/>
            <person name="Frisvad J.C."/>
            <person name="Nielsen K.L."/>
        </authorList>
    </citation>
    <scope>NUCLEOTIDE SEQUENCE</scope>
    <source>
        <strain evidence="5">IBT 21472</strain>
    </source>
</reference>
<keyword evidence="3" id="KW-0539">Nucleus</keyword>
<dbReference type="FunFam" id="3.40.50.10190:FF:000083">
    <property type="entry name" value="DNA damage repair protein (Rad9)"/>
    <property type="match status" value="1"/>
</dbReference>
<dbReference type="Gene3D" id="3.40.50.10190">
    <property type="entry name" value="BRCT domain"/>
    <property type="match status" value="1"/>
</dbReference>
<feature type="compositionally biased region" description="Polar residues" evidence="4">
    <location>
        <begin position="458"/>
        <end position="470"/>
    </location>
</feature>
<accession>A0A9W9Q367</accession>
<feature type="compositionally biased region" description="Polar residues" evidence="4">
    <location>
        <begin position="696"/>
        <end position="729"/>
    </location>
</feature>
<comment type="subcellular location">
    <subcellularLocation>
        <location evidence="1">Nucleus</location>
    </subcellularLocation>
</comment>
<dbReference type="CDD" id="cd17745">
    <property type="entry name" value="BRCT_p53bp1_rpt1"/>
    <property type="match status" value="1"/>
</dbReference>
<feature type="compositionally biased region" description="Polar residues" evidence="4">
    <location>
        <begin position="54"/>
        <end position="70"/>
    </location>
</feature>
<feature type="compositionally biased region" description="Polar residues" evidence="4">
    <location>
        <begin position="1112"/>
        <end position="1122"/>
    </location>
</feature>
<dbReference type="Proteomes" id="UP001147746">
    <property type="component" value="Unassembled WGS sequence"/>
</dbReference>
<feature type="compositionally biased region" description="Polar residues" evidence="4">
    <location>
        <begin position="627"/>
        <end position="638"/>
    </location>
</feature>
<feature type="region of interest" description="Disordered" evidence="4">
    <location>
        <begin position="1098"/>
        <end position="1122"/>
    </location>
</feature>
<dbReference type="GO" id="GO:0042393">
    <property type="term" value="F:histone binding"/>
    <property type="evidence" value="ECO:0007669"/>
    <property type="project" value="TreeGrafter"/>
</dbReference>
<name>A0A9W9Q367_9EURO</name>
<dbReference type="SMART" id="SM00292">
    <property type="entry name" value="BRCT"/>
    <property type="match status" value="1"/>
</dbReference>